<gene>
    <name evidence="1" type="ORF">F1609_26865</name>
</gene>
<keyword evidence="2" id="KW-1185">Reference proteome</keyword>
<comment type="caution">
    <text evidence="1">The sequence shown here is derived from an EMBL/GenBank/DDBJ whole genome shotgun (WGS) entry which is preliminary data.</text>
</comment>
<name>A0ABX0M9B4_9BURK</name>
<dbReference type="EMBL" id="VVIW01000023">
    <property type="protein sequence ID" value="NHZ43760.1"/>
    <property type="molecule type" value="Genomic_DNA"/>
</dbReference>
<sequence>MLVQMDPAHLSKWAHQELLNFLRRPFSEQSCLLVERELPHIAPMYRAIAASKALWEAAAIPSQVENPTRIFMPVKSIHARNIPLLPIALLGTQVRLLQEDIRDYSELLWKHRGDKVVDTLGSAETMRAIQARSFHEATFLALLGYFNVQTFHSLIEFGLTPLGEECMHDRVISVIMQEQTENAFTLDVLSMMRALHQSCPASRSCVIELVTTQQLDMLEARLLDTFFSLSSLMQVDPKVAHDIGRAKKFCRWIAALHIIRLAEQEALYPTPMLIKRLGLDLQLIEHVLNERRPALESDKGIFRTSSGGLTLGTTALGHAINCCKAAVISDSEAERLGCQFEEHIFRYVSERVPSTDYIIRRGVDQSRKDTGRNFDCDLILFEPGRKQIFFLQIKWKRDGRTANLDDEMKNWRGRNWAMSHGVSQIAGFRERLSERGVLDQVLGRLKGLRLSEQHILANSHFVVIHTSPHFSPYMIDNILIYEWNLFRNLLLRGAIDLTRVSADRESEPAQRPSDGLQGLLPLEDAKCIGKYYIATAGVDSEIAPALLRDRIDARYGFDLRRPNMPFWRRFIGSPKIRIVRPYT</sequence>
<accession>A0ABX0M9B4</accession>
<organism evidence="1 2">
    <name type="scientific">Massilia aquatica</name>
    <dbReference type="NCBI Taxonomy" id="2609000"/>
    <lineage>
        <taxon>Bacteria</taxon>
        <taxon>Pseudomonadati</taxon>
        <taxon>Pseudomonadota</taxon>
        <taxon>Betaproteobacteria</taxon>
        <taxon>Burkholderiales</taxon>
        <taxon>Oxalobacteraceae</taxon>
        <taxon>Telluria group</taxon>
        <taxon>Massilia</taxon>
    </lineage>
</organism>
<protein>
    <recommendedName>
        <fullName evidence="3">NERD domain-containing protein</fullName>
    </recommendedName>
</protein>
<reference evidence="1 2" key="1">
    <citation type="submission" date="2019-09" db="EMBL/GenBank/DDBJ databases">
        <title>Taxonomy of Antarctic Massilia spp.: description of Massilia rubra sp. nov., Massilia aquatica sp. nov., Massilia mucilaginosa sp. nov., Massilia frigida sp. nov. isolated from streams, lakes and regoliths.</title>
        <authorList>
            <person name="Holochova P."/>
            <person name="Sedlacek I."/>
            <person name="Kralova S."/>
            <person name="Maslanova I."/>
            <person name="Busse H.-J."/>
            <person name="Stankova E."/>
            <person name="Vrbovska V."/>
            <person name="Kovarovic V."/>
            <person name="Bartak M."/>
            <person name="Svec P."/>
            <person name="Pantucek R."/>
        </authorList>
    </citation>
    <scope>NUCLEOTIDE SEQUENCE [LARGE SCALE GENOMIC DNA]</scope>
    <source>
        <strain evidence="1 2">CCM 8693</strain>
    </source>
</reference>
<dbReference type="Proteomes" id="UP000819052">
    <property type="component" value="Unassembled WGS sequence"/>
</dbReference>
<dbReference type="RefSeq" id="WP_167079841.1">
    <property type="nucleotide sequence ID" value="NZ_VVIW01000023.1"/>
</dbReference>
<proteinExistence type="predicted"/>
<evidence type="ECO:0000313" key="1">
    <source>
        <dbReference type="EMBL" id="NHZ43760.1"/>
    </source>
</evidence>
<evidence type="ECO:0008006" key="3">
    <source>
        <dbReference type="Google" id="ProtNLM"/>
    </source>
</evidence>
<evidence type="ECO:0000313" key="2">
    <source>
        <dbReference type="Proteomes" id="UP000819052"/>
    </source>
</evidence>